<organism evidence="13 14">
    <name type="scientific">Octopus vulgaris</name>
    <name type="common">Common octopus</name>
    <dbReference type="NCBI Taxonomy" id="6645"/>
    <lineage>
        <taxon>Eukaryota</taxon>
        <taxon>Metazoa</taxon>
        <taxon>Spiralia</taxon>
        <taxon>Lophotrochozoa</taxon>
        <taxon>Mollusca</taxon>
        <taxon>Cephalopoda</taxon>
        <taxon>Coleoidea</taxon>
        <taxon>Octopodiformes</taxon>
        <taxon>Octopoda</taxon>
        <taxon>Incirrata</taxon>
        <taxon>Octopodidae</taxon>
        <taxon>Octopus</taxon>
    </lineage>
</organism>
<feature type="region of interest" description="Disordered" evidence="12">
    <location>
        <begin position="324"/>
        <end position="354"/>
    </location>
</feature>
<dbReference type="GO" id="GO:0008233">
    <property type="term" value="F:peptidase activity"/>
    <property type="evidence" value="ECO:0007669"/>
    <property type="project" value="UniProtKB-KW"/>
</dbReference>
<dbReference type="PANTHER" id="PTHR13604:SF0">
    <property type="entry name" value="ABASIC SITE PROCESSING PROTEIN HMCES"/>
    <property type="match status" value="1"/>
</dbReference>
<evidence type="ECO:0000256" key="11">
    <source>
        <dbReference type="ARBA" id="ARBA00031130"/>
    </source>
</evidence>
<evidence type="ECO:0000256" key="9">
    <source>
        <dbReference type="ARBA" id="ARBA00030390"/>
    </source>
</evidence>
<keyword evidence="3" id="KW-0645">Protease</keyword>
<feature type="region of interest" description="Disordered" evidence="12">
    <location>
        <begin position="183"/>
        <end position="202"/>
    </location>
</feature>
<reference evidence="13" key="1">
    <citation type="submission" date="2023-08" db="EMBL/GenBank/DDBJ databases">
        <authorList>
            <person name="Alioto T."/>
            <person name="Alioto T."/>
            <person name="Gomez Garrido J."/>
        </authorList>
    </citation>
    <scope>NUCLEOTIDE SEQUENCE</scope>
</reference>
<keyword evidence="7" id="KW-0238">DNA-binding</keyword>
<evidence type="ECO:0000256" key="8">
    <source>
        <dbReference type="ARBA" id="ARBA00023239"/>
    </source>
</evidence>
<dbReference type="Pfam" id="PF02586">
    <property type="entry name" value="SRAP"/>
    <property type="match status" value="1"/>
</dbReference>
<sequence length="354" mass="40071">MCGRTACALDPDAICKGCAFKDSNGTFQKPVWKNAQNGKTFFPSYNISPGHYTPVMISSQHFQDTAEAEIKSKRVIQPMRWGLVPSWHKGNPNSIPYQTNNCKSETMLEKKMFKVPLEKGRRCVVLAEGYYEWKKSGQTKQPYFITQQTHDVKPSIKVEAEDVKKEDLSMIKSEVKTEVKTEIKTEDDAGKETKESVSDEKPSKPLMKMAGVFDICRSKDDKDQDLYSYTVVTVPASAATADIHHRMPAILSTEEDVEQWLDFGAVPIKDAVKLIKPQECIHLYPVSTVVNNSRNNSPECVKPLDMKKPKSALEAWLKKIPKKEPANVIKKEPKEEEEDDDESETPAKKIKQEE</sequence>
<proteinExistence type="inferred from homology"/>
<evidence type="ECO:0000313" key="13">
    <source>
        <dbReference type="EMBL" id="CAI9738451.1"/>
    </source>
</evidence>
<keyword evidence="14" id="KW-1185">Reference proteome</keyword>
<evidence type="ECO:0000256" key="4">
    <source>
        <dbReference type="ARBA" id="ARBA00022763"/>
    </source>
</evidence>
<evidence type="ECO:0000256" key="2">
    <source>
        <dbReference type="ARBA" id="ARBA00015888"/>
    </source>
</evidence>
<feature type="compositionally biased region" description="Basic and acidic residues" evidence="12">
    <location>
        <begin position="345"/>
        <end position="354"/>
    </location>
</feature>
<dbReference type="Gene3D" id="3.90.1680.10">
    <property type="entry name" value="SOS response associated peptidase-like"/>
    <property type="match status" value="1"/>
</dbReference>
<feature type="compositionally biased region" description="Acidic residues" evidence="12">
    <location>
        <begin position="335"/>
        <end position="344"/>
    </location>
</feature>
<evidence type="ECO:0000313" key="14">
    <source>
        <dbReference type="Proteomes" id="UP001162480"/>
    </source>
</evidence>
<dbReference type="GO" id="GO:0106300">
    <property type="term" value="P:protein-DNA covalent cross-linking repair"/>
    <property type="evidence" value="ECO:0007669"/>
    <property type="project" value="InterPro"/>
</dbReference>
<evidence type="ECO:0000256" key="7">
    <source>
        <dbReference type="ARBA" id="ARBA00023125"/>
    </source>
</evidence>
<evidence type="ECO:0000256" key="5">
    <source>
        <dbReference type="ARBA" id="ARBA00022801"/>
    </source>
</evidence>
<keyword evidence="5" id="KW-0378">Hydrolase</keyword>
<evidence type="ECO:0000256" key="12">
    <source>
        <dbReference type="SAM" id="MobiDB-lite"/>
    </source>
</evidence>
<gene>
    <name evidence="13" type="ORF">OCTVUL_1B015101</name>
</gene>
<dbReference type="AlphaFoldDB" id="A0AA36BQ11"/>
<dbReference type="InterPro" id="IPR036590">
    <property type="entry name" value="SRAP-like"/>
</dbReference>
<dbReference type="SUPFAM" id="SSF143081">
    <property type="entry name" value="BB1717-like"/>
    <property type="match status" value="1"/>
</dbReference>
<evidence type="ECO:0000256" key="3">
    <source>
        <dbReference type="ARBA" id="ARBA00022670"/>
    </source>
</evidence>
<dbReference type="EMBL" id="OX597834">
    <property type="protein sequence ID" value="CAI9738451.1"/>
    <property type="molecule type" value="Genomic_DNA"/>
</dbReference>
<dbReference type="GO" id="GO:0006508">
    <property type="term" value="P:proteolysis"/>
    <property type="evidence" value="ECO:0007669"/>
    <property type="project" value="UniProtKB-KW"/>
</dbReference>
<dbReference type="GO" id="GO:0003697">
    <property type="term" value="F:single-stranded DNA binding"/>
    <property type="evidence" value="ECO:0007669"/>
    <property type="project" value="InterPro"/>
</dbReference>
<feature type="compositionally biased region" description="Basic and acidic residues" evidence="12">
    <location>
        <begin position="324"/>
        <end position="334"/>
    </location>
</feature>
<dbReference type="GO" id="GO:0016829">
    <property type="term" value="F:lyase activity"/>
    <property type="evidence" value="ECO:0007669"/>
    <property type="project" value="UniProtKB-KW"/>
</dbReference>
<evidence type="ECO:0000256" key="6">
    <source>
        <dbReference type="ARBA" id="ARBA00023124"/>
    </source>
</evidence>
<name>A0AA36BQ11_OCTVU</name>
<dbReference type="PANTHER" id="PTHR13604">
    <property type="entry name" value="DC12-RELATED"/>
    <property type="match status" value="1"/>
</dbReference>
<evidence type="ECO:0000256" key="1">
    <source>
        <dbReference type="ARBA" id="ARBA00008136"/>
    </source>
</evidence>
<keyword evidence="8" id="KW-0456">Lyase</keyword>
<comment type="similarity">
    <text evidence="1">Belongs to the SOS response-associated peptidase family.</text>
</comment>
<dbReference type="InterPro" id="IPR003738">
    <property type="entry name" value="SRAP"/>
</dbReference>
<evidence type="ECO:0000256" key="10">
    <source>
        <dbReference type="ARBA" id="ARBA00030898"/>
    </source>
</evidence>
<accession>A0AA36BQ11</accession>
<dbReference type="Proteomes" id="UP001162480">
    <property type="component" value="Chromosome 21"/>
</dbReference>
<protein>
    <recommendedName>
        <fullName evidence="2">Abasic site processing protein HMCES</fullName>
    </recommendedName>
    <alternativeName>
        <fullName evidence="9">Embryonic stem cell-specific 5-hydroxymethylcytosine-binding protein</fullName>
    </alternativeName>
    <alternativeName>
        <fullName evidence="10">Peptidase HMCES</fullName>
    </alternativeName>
    <alternativeName>
        <fullName evidence="11">SRAP domain-containing protein 1</fullName>
    </alternativeName>
</protein>
<keyword evidence="6" id="KW-0190">Covalent protein-DNA linkage</keyword>
<keyword evidence="4" id="KW-0227">DNA damage</keyword>